<keyword evidence="2" id="KW-0333">Golgi apparatus</keyword>
<accession>A0ABU7RUI6</accession>
<comment type="caution">
    <text evidence="5">The sequence shown here is derived from an EMBL/GenBank/DDBJ whole genome shotgun (WGS) entry which is preliminary data.</text>
</comment>
<keyword evidence="6" id="KW-1185">Reference proteome</keyword>
<evidence type="ECO:0000256" key="4">
    <source>
        <dbReference type="ARBA" id="ARBA00023136"/>
    </source>
</evidence>
<reference evidence="5 6" key="1">
    <citation type="submission" date="2024-01" db="EMBL/GenBank/DDBJ databases">
        <title>Genome insights into Plantactinospora sonchi sp. nov.</title>
        <authorList>
            <person name="Wang L."/>
        </authorList>
    </citation>
    <scope>NUCLEOTIDE SEQUENCE [LARGE SCALE GENOMIC DNA]</scope>
    <source>
        <strain evidence="5 6">NEAU-QY2</strain>
    </source>
</reference>
<dbReference type="RefSeq" id="WP_331215287.1">
    <property type="nucleotide sequence ID" value="NZ_JAZGQK010000013.1"/>
</dbReference>
<sequence length="209" mass="23491">MRFADDFWRLTHHDVTGKLRVNGRVAGLGLAASLLAELVWAGRIDARDGRLRVVDRNPPTDVLAHAVLEQLAAQPQHTAIQVWLEFLAGDADDQVAQRLWRGGHVRREASRRLLRPAEVRWIPVDWNAAHWPTARLSVNLRERRQMSQTDAFLARLVAVSGLADELLRDAPASSRNYLHRLADSIAPPLRELLTHTHVAVGQAVLAYRT</sequence>
<dbReference type="InterPro" id="IPR038261">
    <property type="entry name" value="GPP34-like_sf"/>
</dbReference>
<protein>
    <submittedName>
        <fullName evidence="5">GPP34 family phosphoprotein</fullName>
    </submittedName>
</protein>
<proteinExistence type="predicted"/>
<gene>
    <name evidence="5" type="ORF">V1633_16860</name>
</gene>
<evidence type="ECO:0000256" key="1">
    <source>
        <dbReference type="ARBA" id="ARBA00004255"/>
    </source>
</evidence>
<evidence type="ECO:0000256" key="2">
    <source>
        <dbReference type="ARBA" id="ARBA00023034"/>
    </source>
</evidence>
<keyword evidence="3" id="KW-0446">Lipid-binding</keyword>
<name>A0ABU7RUI6_9ACTN</name>
<dbReference type="EMBL" id="JAZGQK010000013">
    <property type="protein sequence ID" value="MEE6260163.1"/>
    <property type="molecule type" value="Genomic_DNA"/>
</dbReference>
<dbReference type="InterPro" id="IPR008628">
    <property type="entry name" value="GPP34-like"/>
</dbReference>
<evidence type="ECO:0000256" key="3">
    <source>
        <dbReference type="ARBA" id="ARBA00023121"/>
    </source>
</evidence>
<dbReference type="Pfam" id="PF05719">
    <property type="entry name" value="GPP34"/>
    <property type="match status" value="1"/>
</dbReference>
<comment type="subcellular location">
    <subcellularLocation>
        <location evidence="1">Golgi apparatus membrane</location>
        <topology evidence="1">Peripheral membrane protein</topology>
        <orientation evidence="1">Cytoplasmic side</orientation>
    </subcellularLocation>
</comment>
<organism evidence="5 6">
    <name type="scientific">Plantactinospora sonchi</name>
    <dbReference type="NCBI Taxonomy" id="1544735"/>
    <lineage>
        <taxon>Bacteria</taxon>
        <taxon>Bacillati</taxon>
        <taxon>Actinomycetota</taxon>
        <taxon>Actinomycetes</taxon>
        <taxon>Micromonosporales</taxon>
        <taxon>Micromonosporaceae</taxon>
        <taxon>Plantactinospora</taxon>
    </lineage>
</organism>
<dbReference type="Proteomes" id="UP001332243">
    <property type="component" value="Unassembled WGS sequence"/>
</dbReference>
<keyword evidence="4" id="KW-0472">Membrane</keyword>
<evidence type="ECO:0000313" key="5">
    <source>
        <dbReference type="EMBL" id="MEE6260163.1"/>
    </source>
</evidence>
<evidence type="ECO:0000313" key="6">
    <source>
        <dbReference type="Proteomes" id="UP001332243"/>
    </source>
</evidence>
<dbReference type="Gene3D" id="1.10.3630.10">
    <property type="entry name" value="yeast vps74-n-term truncation variant domain like"/>
    <property type="match status" value="1"/>
</dbReference>